<dbReference type="PANTHER" id="PTHR19288:SF25">
    <property type="entry name" value="PHOSPHATIDYLGLYCEROPHOSPHATASE GEP4, MITOCHONDRIAL"/>
    <property type="match status" value="1"/>
</dbReference>
<dbReference type="Pfam" id="PF08282">
    <property type="entry name" value="Hydrolase_3"/>
    <property type="match status" value="1"/>
</dbReference>
<dbReference type="EMBL" id="DTIN01000015">
    <property type="protein sequence ID" value="HFX13649.1"/>
    <property type="molecule type" value="Genomic_DNA"/>
</dbReference>
<dbReference type="InterPro" id="IPR006549">
    <property type="entry name" value="HAD-SF_hydro_IIIA"/>
</dbReference>
<protein>
    <submittedName>
        <fullName evidence="1">YqeG family HAD IIIA-type phosphatase</fullName>
    </submittedName>
</protein>
<dbReference type="CDD" id="cd16416">
    <property type="entry name" value="HAD_BsYqeG-like"/>
    <property type="match status" value="1"/>
</dbReference>
<dbReference type="Pfam" id="PF13242">
    <property type="entry name" value="Hydrolase_like"/>
    <property type="match status" value="1"/>
</dbReference>
<evidence type="ECO:0000313" key="1">
    <source>
        <dbReference type="EMBL" id="HFX13649.1"/>
    </source>
</evidence>
<dbReference type="AlphaFoldDB" id="A0A7C3MK87"/>
<dbReference type="PANTHER" id="PTHR19288">
    <property type="entry name" value="4-NITROPHENYLPHOSPHATASE-RELATED"/>
    <property type="match status" value="1"/>
</dbReference>
<organism evidence="1">
    <name type="scientific">Dictyoglomus thermophilum</name>
    <dbReference type="NCBI Taxonomy" id="14"/>
    <lineage>
        <taxon>Bacteria</taxon>
        <taxon>Pseudomonadati</taxon>
        <taxon>Dictyoglomota</taxon>
        <taxon>Dictyoglomia</taxon>
        <taxon>Dictyoglomales</taxon>
        <taxon>Dictyoglomaceae</taxon>
        <taxon>Dictyoglomus</taxon>
    </lineage>
</organism>
<dbReference type="Gene3D" id="3.40.50.1000">
    <property type="entry name" value="HAD superfamily/HAD-like"/>
    <property type="match status" value="1"/>
</dbReference>
<dbReference type="GO" id="GO:0005737">
    <property type="term" value="C:cytoplasm"/>
    <property type="evidence" value="ECO:0007669"/>
    <property type="project" value="TreeGrafter"/>
</dbReference>
<dbReference type="GO" id="GO:0008962">
    <property type="term" value="F:phosphatidylglycerophosphatase activity"/>
    <property type="evidence" value="ECO:0007669"/>
    <property type="project" value="InterPro"/>
</dbReference>
<dbReference type="SUPFAM" id="SSF56784">
    <property type="entry name" value="HAD-like"/>
    <property type="match status" value="1"/>
</dbReference>
<accession>A0A7C3MK87</accession>
<sequence>MCKILKPNRYVGTIFKINFEELYKLGYRGIIFDLDNTIVPWDENKLDERTKKLIEDIKNLGFKVVILSNNWSQRRVKHFSKLIRLPALGYALKPRSRSFKRALEIMGTTPETTLVIGDRILTDIYGGNKLGMFTILVSPLNKKELWIKRWTVRLIENYLIKRWLSKKELIKEE</sequence>
<dbReference type="InterPro" id="IPR036412">
    <property type="entry name" value="HAD-like_sf"/>
</dbReference>
<dbReference type="NCBIfam" id="TIGR01662">
    <property type="entry name" value="HAD-SF-IIIA"/>
    <property type="match status" value="1"/>
</dbReference>
<dbReference type="InterPro" id="IPR006439">
    <property type="entry name" value="HAD-SF_hydro_IA"/>
</dbReference>
<dbReference type="InterPro" id="IPR010021">
    <property type="entry name" value="PGPP1/Gep4"/>
</dbReference>
<dbReference type="NCBIfam" id="TIGR01549">
    <property type="entry name" value="HAD-SF-IA-v1"/>
    <property type="match status" value="1"/>
</dbReference>
<dbReference type="InterPro" id="IPR023214">
    <property type="entry name" value="HAD_sf"/>
</dbReference>
<gene>
    <name evidence="1" type="ORF">ENW00_05765</name>
</gene>
<reference evidence="1" key="1">
    <citation type="journal article" date="2020" name="mSystems">
        <title>Genome- and Community-Level Interaction Insights into Carbon Utilization and Element Cycling Functions of Hydrothermarchaeota in Hydrothermal Sediment.</title>
        <authorList>
            <person name="Zhou Z."/>
            <person name="Liu Y."/>
            <person name="Xu W."/>
            <person name="Pan J."/>
            <person name="Luo Z.H."/>
            <person name="Li M."/>
        </authorList>
    </citation>
    <scope>NUCLEOTIDE SEQUENCE [LARGE SCALE GENOMIC DNA]</scope>
    <source>
        <strain evidence="1">SpSt-81</strain>
    </source>
</reference>
<proteinExistence type="predicted"/>
<comment type="caution">
    <text evidence="1">The sequence shown here is derived from an EMBL/GenBank/DDBJ whole genome shotgun (WGS) entry which is preliminary data.</text>
</comment>
<name>A0A7C3MK87_DICTH</name>
<dbReference type="NCBIfam" id="TIGR01668">
    <property type="entry name" value="YqeG_hyp_ppase"/>
    <property type="match status" value="1"/>
</dbReference>